<organism evidence="1 2">
    <name type="scientific">Rhipicephalus sanguineus</name>
    <name type="common">Brown dog tick</name>
    <name type="synonym">Ixodes sanguineus</name>
    <dbReference type="NCBI Taxonomy" id="34632"/>
    <lineage>
        <taxon>Eukaryota</taxon>
        <taxon>Metazoa</taxon>
        <taxon>Ecdysozoa</taxon>
        <taxon>Arthropoda</taxon>
        <taxon>Chelicerata</taxon>
        <taxon>Arachnida</taxon>
        <taxon>Acari</taxon>
        <taxon>Parasitiformes</taxon>
        <taxon>Ixodida</taxon>
        <taxon>Ixodoidea</taxon>
        <taxon>Ixodidae</taxon>
        <taxon>Rhipicephalinae</taxon>
        <taxon>Rhipicephalus</taxon>
        <taxon>Rhipicephalus</taxon>
    </lineage>
</organism>
<accession>A0A9D4YR58</accession>
<name>A0A9D4YR58_RHISA</name>
<gene>
    <name evidence="1" type="ORF">HPB52_023692</name>
</gene>
<dbReference type="VEuPathDB" id="VectorBase:RSAN_053972"/>
<evidence type="ECO:0000313" key="2">
    <source>
        <dbReference type="Proteomes" id="UP000821837"/>
    </source>
</evidence>
<dbReference type="EMBL" id="JABSTV010001245">
    <property type="protein sequence ID" value="KAH7984734.1"/>
    <property type="molecule type" value="Genomic_DNA"/>
</dbReference>
<reference evidence="1" key="2">
    <citation type="submission" date="2021-09" db="EMBL/GenBank/DDBJ databases">
        <authorList>
            <person name="Jia N."/>
            <person name="Wang J."/>
            <person name="Shi W."/>
            <person name="Du L."/>
            <person name="Sun Y."/>
            <person name="Zhan W."/>
            <person name="Jiang J."/>
            <person name="Wang Q."/>
            <person name="Zhang B."/>
            <person name="Ji P."/>
            <person name="Sakyi L.B."/>
            <person name="Cui X."/>
            <person name="Yuan T."/>
            <person name="Jiang B."/>
            <person name="Yang W."/>
            <person name="Lam T.T.-Y."/>
            <person name="Chang Q."/>
            <person name="Ding S."/>
            <person name="Wang X."/>
            <person name="Zhu J."/>
            <person name="Ruan X."/>
            <person name="Zhao L."/>
            <person name="Wei J."/>
            <person name="Que T."/>
            <person name="Du C."/>
            <person name="Cheng J."/>
            <person name="Dai P."/>
            <person name="Han X."/>
            <person name="Huang E."/>
            <person name="Gao Y."/>
            <person name="Liu J."/>
            <person name="Shao H."/>
            <person name="Ye R."/>
            <person name="Li L."/>
            <person name="Wei W."/>
            <person name="Wang X."/>
            <person name="Wang C."/>
            <person name="Huo Q."/>
            <person name="Li W."/>
            <person name="Guo W."/>
            <person name="Chen H."/>
            <person name="Chen S."/>
            <person name="Zhou L."/>
            <person name="Zhou L."/>
            <person name="Ni X."/>
            <person name="Tian J."/>
            <person name="Zhou Y."/>
            <person name="Sheng Y."/>
            <person name="Liu T."/>
            <person name="Pan Y."/>
            <person name="Xia L."/>
            <person name="Li J."/>
            <person name="Zhao F."/>
            <person name="Cao W."/>
        </authorList>
    </citation>
    <scope>NUCLEOTIDE SEQUENCE</scope>
    <source>
        <strain evidence="1">Rsan-2018</strain>
        <tissue evidence="1">Larvae</tissue>
    </source>
</reference>
<reference evidence="1" key="1">
    <citation type="journal article" date="2020" name="Cell">
        <title>Large-Scale Comparative Analyses of Tick Genomes Elucidate Their Genetic Diversity and Vector Capacities.</title>
        <authorList>
            <consortium name="Tick Genome and Microbiome Consortium (TIGMIC)"/>
            <person name="Jia N."/>
            <person name="Wang J."/>
            <person name="Shi W."/>
            <person name="Du L."/>
            <person name="Sun Y."/>
            <person name="Zhan W."/>
            <person name="Jiang J.F."/>
            <person name="Wang Q."/>
            <person name="Zhang B."/>
            <person name="Ji P."/>
            <person name="Bell-Sakyi L."/>
            <person name="Cui X.M."/>
            <person name="Yuan T.T."/>
            <person name="Jiang B.G."/>
            <person name="Yang W.F."/>
            <person name="Lam T.T."/>
            <person name="Chang Q.C."/>
            <person name="Ding S.J."/>
            <person name="Wang X.J."/>
            <person name="Zhu J.G."/>
            <person name="Ruan X.D."/>
            <person name="Zhao L."/>
            <person name="Wei J.T."/>
            <person name="Ye R.Z."/>
            <person name="Que T.C."/>
            <person name="Du C.H."/>
            <person name="Zhou Y.H."/>
            <person name="Cheng J.X."/>
            <person name="Dai P.F."/>
            <person name="Guo W.B."/>
            <person name="Han X.H."/>
            <person name="Huang E.J."/>
            <person name="Li L.F."/>
            <person name="Wei W."/>
            <person name="Gao Y.C."/>
            <person name="Liu J.Z."/>
            <person name="Shao H.Z."/>
            <person name="Wang X."/>
            <person name="Wang C.C."/>
            <person name="Yang T.C."/>
            <person name="Huo Q.B."/>
            <person name="Li W."/>
            <person name="Chen H.Y."/>
            <person name="Chen S.E."/>
            <person name="Zhou L.G."/>
            <person name="Ni X.B."/>
            <person name="Tian J.H."/>
            <person name="Sheng Y."/>
            <person name="Liu T."/>
            <person name="Pan Y.S."/>
            <person name="Xia L.Y."/>
            <person name="Li J."/>
            <person name="Zhao F."/>
            <person name="Cao W.C."/>
        </authorList>
    </citation>
    <scope>NUCLEOTIDE SEQUENCE</scope>
    <source>
        <strain evidence="1">Rsan-2018</strain>
    </source>
</reference>
<keyword evidence="2" id="KW-1185">Reference proteome</keyword>
<comment type="caution">
    <text evidence="1">The sequence shown here is derived from an EMBL/GenBank/DDBJ whole genome shotgun (WGS) entry which is preliminary data.</text>
</comment>
<sequence length="86" mass="9831">MADYGSFVEYVLRIDGLFGNVEECVGIPRPLFGERLNPMEHFTDSEFFARFRFTKSSVKKLLQCLRLEESCSNRGHPLPQNDAASD</sequence>
<protein>
    <submittedName>
        <fullName evidence="1">Uncharacterized protein</fullName>
    </submittedName>
</protein>
<evidence type="ECO:0000313" key="1">
    <source>
        <dbReference type="EMBL" id="KAH7984734.1"/>
    </source>
</evidence>
<proteinExistence type="predicted"/>
<dbReference type="Proteomes" id="UP000821837">
    <property type="component" value="Chromosome 1"/>
</dbReference>
<dbReference type="AlphaFoldDB" id="A0A9D4YR58"/>